<dbReference type="Proteomes" id="UP001162131">
    <property type="component" value="Unassembled WGS sequence"/>
</dbReference>
<dbReference type="EC" id="3.1.3.16" evidence="1"/>
<dbReference type="PANTHER" id="PTHR12320:SF1">
    <property type="entry name" value="PROTEIN PHOSPHATASE PTC7 HOMOLOG"/>
    <property type="match status" value="1"/>
</dbReference>
<dbReference type="SUPFAM" id="SSF81606">
    <property type="entry name" value="PP2C-like"/>
    <property type="match status" value="1"/>
</dbReference>
<keyword evidence="1" id="KW-0460">Magnesium</keyword>
<keyword evidence="4" id="KW-1185">Reference proteome</keyword>
<organism evidence="3 4">
    <name type="scientific">Blepharisma stoltei</name>
    <dbReference type="NCBI Taxonomy" id="1481888"/>
    <lineage>
        <taxon>Eukaryota</taxon>
        <taxon>Sar</taxon>
        <taxon>Alveolata</taxon>
        <taxon>Ciliophora</taxon>
        <taxon>Postciliodesmatophora</taxon>
        <taxon>Heterotrichea</taxon>
        <taxon>Heterotrichida</taxon>
        <taxon>Blepharismidae</taxon>
        <taxon>Blepharisma</taxon>
    </lineage>
</organism>
<dbReference type="InterPro" id="IPR000048">
    <property type="entry name" value="IQ_motif_EF-hand-BS"/>
</dbReference>
<dbReference type="InterPro" id="IPR036457">
    <property type="entry name" value="PPM-type-like_dom_sf"/>
</dbReference>
<evidence type="ECO:0000313" key="3">
    <source>
        <dbReference type="EMBL" id="CAG9326773.1"/>
    </source>
</evidence>
<sequence length="578" mass="65280">MINTETSNHASPQNCKIICHEDCNGNGLTYMLKSSEPEVKSLEILPQIDDNFDMPIEELVNKLLEIRKNASNFIIRNYRIFLTKKRLRFYAVINRLILIRKIHAITIQRYARGWLVRKDLSFLKGIDNKRLIRWRHGGKDVKMIGNFTEPTWKEKINLRYSKYLKEFISTVVEDRKLPEGTYCVKFNVDGSWVCDGDLAVSQDQLGNYNNIIIVKDKAKKLSRSMSVRSFNAVIDSELSKQIITEGSQSPLILARTLSGNLDSPRGFGLIRGKNKKAPVALITGAAMCARPKKKSSPVNPQGSADAYFINSELQAFGLADGVGEWSSYGLDESRFSKELIRYCEDVIQETVSPDSGSAIEYCDLLEQVALEAHRRVISYGSSTLLLCIFYESMLHSYCLGDSSFLVLRPRENNKALYSVYRSLEQQHSFNCPYQLSNLPKSNKFQELIEQGLGRLINLLSRTNHTLNDSALDAQTEMIPLKVGDIIIAGTDGLFDNLYEEDIIKSAESMLEFFDDPQDFADNLAHTLVEKAIMKGWDKSYKSPFARNASKAGKRFIGGKLDDTTVIVSVAVDKEPNHS</sequence>
<comment type="catalytic activity">
    <reaction evidence="1">
        <text>O-phospho-L-threonyl-[protein] + H2O = L-threonyl-[protein] + phosphate</text>
        <dbReference type="Rhea" id="RHEA:47004"/>
        <dbReference type="Rhea" id="RHEA-COMP:11060"/>
        <dbReference type="Rhea" id="RHEA-COMP:11605"/>
        <dbReference type="ChEBI" id="CHEBI:15377"/>
        <dbReference type="ChEBI" id="CHEBI:30013"/>
        <dbReference type="ChEBI" id="CHEBI:43474"/>
        <dbReference type="ChEBI" id="CHEBI:61977"/>
        <dbReference type="EC" id="3.1.3.16"/>
    </reaction>
</comment>
<protein>
    <recommendedName>
        <fullName evidence="1">Protein phosphatase</fullName>
        <ecNumber evidence="1">3.1.3.16</ecNumber>
    </recommendedName>
</protein>
<comment type="cofactor">
    <cofactor evidence="1">
        <name>Mg(2+)</name>
        <dbReference type="ChEBI" id="CHEBI:18420"/>
    </cofactor>
</comment>
<proteinExistence type="inferred from homology"/>
<evidence type="ECO:0000259" key="2">
    <source>
        <dbReference type="PROSITE" id="PS51746"/>
    </source>
</evidence>
<keyword evidence="1" id="KW-0904">Protein phosphatase</keyword>
<comment type="caution">
    <text evidence="3">The sequence shown here is derived from an EMBL/GenBank/DDBJ whole genome shotgun (WGS) entry which is preliminary data.</text>
</comment>
<dbReference type="GO" id="GO:0004722">
    <property type="term" value="F:protein serine/threonine phosphatase activity"/>
    <property type="evidence" value="ECO:0007669"/>
    <property type="project" value="UniProtKB-EC"/>
</dbReference>
<dbReference type="Pfam" id="PF00612">
    <property type="entry name" value="IQ"/>
    <property type="match status" value="1"/>
</dbReference>
<name>A0AAU9JLB8_9CILI</name>
<dbReference type="Gene3D" id="3.60.40.10">
    <property type="entry name" value="PPM-type phosphatase domain"/>
    <property type="match status" value="1"/>
</dbReference>
<dbReference type="InterPro" id="IPR032640">
    <property type="entry name" value="AMPK1_CBM"/>
</dbReference>
<gene>
    <name evidence="3" type="ORF">BSTOLATCC_MIC42040</name>
</gene>
<dbReference type="SUPFAM" id="SSF81296">
    <property type="entry name" value="E set domains"/>
    <property type="match status" value="1"/>
</dbReference>
<comment type="cofactor">
    <cofactor evidence="1">
        <name>Mn(2+)</name>
        <dbReference type="ChEBI" id="CHEBI:29035"/>
    </cofactor>
</comment>
<dbReference type="InterPro" id="IPR014756">
    <property type="entry name" value="Ig_E-set"/>
</dbReference>
<dbReference type="InterPro" id="IPR039123">
    <property type="entry name" value="PPTC7"/>
</dbReference>
<dbReference type="InterPro" id="IPR001932">
    <property type="entry name" value="PPM-type_phosphatase-like_dom"/>
</dbReference>
<comment type="similarity">
    <text evidence="1">Belongs to the PP2C family.</text>
</comment>
<dbReference type="SMART" id="SM00332">
    <property type="entry name" value="PP2Cc"/>
    <property type="match status" value="1"/>
</dbReference>
<dbReference type="PANTHER" id="PTHR12320">
    <property type="entry name" value="PROTEIN PHOSPHATASE 2C"/>
    <property type="match status" value="1"/>
</dbReference>
<keyword evidence="1" id="KW-0479">Metal-binding</keyword>
<reference evidence="3" key="1">
    <citation type="submission" date="2021-09" db="EMBL/GenBank/DDBJ databases">
        <authorList>
            <consortium name="AG Swart"/>
            <person name="Singh M."/>
            <person name="Singh A."/>
            <person name="Seah K."/>
            <person name="Emmerich C."/>
        </authorList>
    </citation>
    <scope>NUCLEOTIDE SEQUENCE</scope>
    <source>
        <strain evidence="3">ATCC30299</strain>
    </source>
</reference>
<keyword evidence="1" id="KW-0378">Hydrolase</keyword>
<dbReference type="Gene3D" id="2.60.40.10">
    <property type="entry name" value="Immunoglobulins"/>
    <property type="match status" value="1"/>
</dbReference>
<dbReference type="Pfam" id="PF16561">
    <property type="entry name" value="AMPK1_CBM"/>
    <property type="match status" value="1"/>
</dbReference>
<accession>A0AAU9JLB8</accession>
<dbReference type="InterPro" id="IPR013783">
    <property type="entry name" value="Ig-like_fold"/>
</dbReference>
<dbReference type="PROSITE" id="PS50096">
    <property type="entry name" value="IQ"/>
    <property type="match status" value="1"/>
</dbReference>
<dbReference type="EMBL" id="CAJZBQ010000041">
    <property type="protein sequence ID" value="CAG9326773.1"/>
    <property type="molecule type" value="Genomic_DNA"/>
</dbReference>
<dbReference type="PROSITE" id="PS51746">
    <property type="entry name" value="PPM_2"/>
    <property type="match status" value="1"/>
</dbReference>
<evidence type="ECO:0000313" key="4">
    <source>
        <dbReference type="Proteomes" id="UP001162131"/>
    </source>
</evidence>
<comment type="catalytic activity">
    <reaction evidence="1">
        <text>O-phospho-L-seryl-[protein] + H2O = L-seryl-[protein] + phosphate</text>
        <dbReference type="Rhea" id="RHEA:20629"/>
        <dbReference type="Rhea" id="RHEA-COMP:9863"/>
        <dbReference type="Rhea" id="RHEA-COMP:11604"/>
        <dbReference type="ChEBI" id="CHEBI:15377"/>
        <dbReference type="ChEBI" id="CHEBI:29999"/>
        <dbReference type="ChEBI" id="CHEBI:43474"/>
        <dbReference type="ChEBI" id="CHEBI:83421"/>
        <dbReference type="EC" id="3.1.3.16"/>
    </reaction>
</comment>
<dbReference type="CDD" id="cd02859">
    <property type="entry name" value="E_set_AMPKbeta_like_N"/>
    <property type="match status" value="1"/>
</dbReference>
<dbReference type="GO" id="GO:0046872">
    <property type="term" value="F:metal ion binding"/>
    <property type="evidence" value="ECO:0007669"/>
    <property type="project" value="UniProtKB-UniRule"/>
</dbReference>
<evidence type="ECO:0000256" key="1">
    <source>
        <dbReference type="RuleBase" id="RU366020"/>
    </source>
</evidence>
<feature type="domain" description="PPM-type phosphatase" evidence="2">
    <location>
        <begin position="284"/>
        <end position="570"/>
    </location>
</feature>
<keyword evidence="1" id="KW-0464">Manganese</keyword>
<dbReference type="AlphaFoldDB" id="A0AAU9JLB8"/>